<dbReference type="SUPFAM" id="SSF58113">
    <property type="entry name" value="Apolipoprotein A-I"/>
    <property type="match status" value="1"/>
</dbReference>
<evidence type="ECO:0000313" key="3">
    <source>
        <dbReference type="Proteomes" id="UP000184245"/>
    </source>
</evidence>
<gene>
    <name evidence="2" type="ORF">SAMN02745158_01578</name>
</gene>
<keyword evidence="1" id="KW-0175">Coiled coil</keyword>
<protein>
    <submittedName>
        <fullName evidence="2">Uncharacterized protein</fullName>
    </submittedName>
</protein>
<proteinExistence type="predicted"/>
<reference evidence="2 3" key="1">
    <citation type="submission" date="2016-11" db="EMBL/GenBank/DDBJ databases">
        <authorList>
            <person name="Jaros S."/>
            <person name="Januszkiewicz K."/>
            <person name="Wedrychowicz H."/>
        </authorList>
    </citation>
    <scope>NUCLEOTIDE SEQUENCE [LARGE SCALE GENOMIC DNA]</scope>
    <source>
        <strain evidence="2 3">DSM 17459</strain>
    </source>
</reference>
<dbReference type="EMBL" id="FQVI01000006">
    <property type="protein sequence ID" value="SHE79644.1"/>
    <property type="molecule type" value="Genomic_DNA"/>
</dbReference>
<dbReference type="OrthoDB" id="1910836at2"/>
<sequence length="103" mass="12091">MENVINKLSEIESTASKIMEDVNIQKKALAAEMEEKQKAYDAQIDSQTQKELENIRKKLEEKKESELAGLKMRTDTLVKKLDEFFEENHEDISKEIFNKLLRM</sequence>
<dbReference type="STRING" id="1122155.SAMN02745158_01578"/>
<dbReference type="AlphaFoldDB" id="A0A1M4WEK7"/>
<dbReference type="Proteomes" id="UP000184245">
    <property type="component" value="Unassembled WGS sequence"/>
</dbReference>
<feature type="coiled-coil region" evidence="1">
    <location>
        <begin position="19"/>
        <end position="69"/>
    </location>
</feature>
<evidence type="ECO:0000313" key="2">
    <source>
        <dbReference type="EMBL" id="SHE79644.1"/>
    </source>
</evidence>
<dbReference type="RefSeq" id="WP_072850620.1">
    <property type="nucleotide sequence ID" value="NZ_FQVI01000006.1"/>
</dbReference>
<name>A0A1M4WEK7_9CLOT</name>
<organism evidence="2 3">
    <name type="scientific">Lactonifactor longoviformis DSM 17459</name>
    <dbReference type="NCBI Taxonomy" id="1122155"/>
    <lineage>
        <taxon>Bacteria</taxon>
        <taxon>Bacillati</taxon>
        <taxon>Bacillota</taxon>
        <taxon>Clostridia</taxon>
        <taxon>Eubacteriales</taxon>
        <taxon>Clostridiaceae</taxon>
        <taxon>Lactonifactor</taxon>
    </lineage>
</organism>
<evidence type="ECO:0000256" key="1">
    <source>
        <dbReference type="SAM" id="Coils"/>
    </source>
</evidence>
<keyword evidence="3" id="KW-1185">Reference proteome</keyword>
<accession>A0A1M4WEK7</accession>